<reference evidence="7 8" key="1">
    <citation type="journal article" date="2018" name="Science">
        <title>The opium poppy genome and morphinan production.</title>
        <authorList>
            <person name="Guo L."/>
            <person name="Winzer T."/>
            <person name="Yang X."/>
            <person name="Li Y."/>
            <person name="Ning Z."/>
            <person name="He Z."/>
            <person name="Teodor R."/>
            <person name="Lu Y."/>
            <person name="Bowser T.A."/>
            <person name="Graham I.A."/>
            <person name="Ye K."/>
        </authorList>
    </citation>
    <scope>NUCLEOTIDE SEQUENCE [LARGE SCALE GENOMIC DNA]</scope>
    <source>
        <strain evidence="8">cv. HN1</strain>
        <tissue evidence="7">Leaves</tissue>
    </source>
</reference>
<name>A0A4Y7IKF4_PAPSO</name>
<feature type="region of interest" description="Disordered" evidence="4">
    <location>
        <begin position="210"/>
        <end position="242"/>
    </location>
</feature>
<dbReference type="PANTHER" id="PTHR34380:SF1">
    <property type="entry name" value="OS01G0221300 PROTEIN"/>
    <property type="match status" value="1"/>
</dbReference>
<feature type="region of interest" description="Disordered" evidence="4">
    <location>
        <begin position="378"/>
        <end position="411"/>
    </location>
</feature>
<keyword evidence="1" id="KW-0539">Nucleus</keyword>
<feature type="region of interest" description="Disordered" evidence="4">
    <location>
        <begin position="71"/>
        <end position="91"/>
    </location>
</feature>
<dbReference type="EMBL" id="CM010715">
    <property type="protein sequence ID" value="RZC47928.1"/>
    <property type="molecule type" value="Genomic_DNA"/>
</dbReference>
<gene>
    <name evidence="7" type="ORF">C5167_040870</name>
</gene>
<sequence>MKKKTQKKAAAADGDEQQPCRFRRNRCKNFSDDNHLQFCDKHYKFHLDFLRNNPSISIKNNHLLLESETPDLTKKRKHAPNQQSSIIPPDEERCCRNDGVLWRCKNFRMSRNSDDDGPSSVLCEKHYNSNKKNLRVYLQKKRKKLNGGDDSDSDIETRDSISNCSKRRRKRQLKEEDDPTIYQLYQWEPVVKTWASKRRKMVTKGDRFVDETSNEPATNDNCDSDGIVEGGSPKIGTKSKNVVRAKGSGEPVIQLESVELYKSRCFELFMEREKNKMELEKMKMELEKKKSECTELQDKLAEVEETRNSTPRDEDATKYWMNKCSDLESLVLRMENENSTMRRVVSNLESLVQRTGKESSILRCQELRNSEKIESEALGLQNEITQTGDKQRDKNNKSKPSAEISGGWGKDSRTYELKTKEKVLNVNDWAGLEERPSQHRSPSQAHLEMSKMTFVNLLSDSVDAGDSLSESEEIDCLIDSKISLSDPMDMLALKNLNMNNDEMKWKSEADMLSSFEKDTELCMKAICALYRQQISEDEISLKGLVIDEDMHSYNTLACSMLQESVILLVYIHMLSMLFHILLRNS</sequence>
<evidence type="ECO:0000256" key="2">
    <source>
        <dbReference type="PROSITE-ProRule" id="PRU01002"/>
    </source>
</evidence>
<organism evidence="7 8">
    <name type="scientific">Papaver somniferum</name>
    <name type="common">Opium poppy</name>
    <dbReference type="NCBI Taxonomy" id="3469"/>
    <lineage>
        <taxon>Eukaryota</taxon>
        <taxon>Viridiplantae</taxon>
        <taxon>Streptophyta</taxon>
        <taxon>Embryophyta</taxon>
        <taxon>Tracheophyta</taxon>
        <taxon>Spermatophyta</taxon>
        <taxon>Magnoliopsida</taxon>
        <taxon>Ranunculales</taxon>
        <taxon>Papaveraceae</taxon>
        <taxon>Papaveroideae</taxon>
        <taxon>Papaver</taxon>
    </lineage>
</organism>
<comment type="caution">
    <text evidence="2">Lacks conserved residue(s) required for the propagation of feature annotation.</text>
</comment>
<keyword evidence="3" id="KW-0175">Coiled coil</keyword>
<dbReference type="AlphaFoldDB" id="A0A4Y7IKF4"/>
<proteinExistence type="predicted"/>
<keyword evidence="5" id="KW-0812">Transmembrane</keyword>
<dbReference type="PANTHER" id="PTHR34380">
    <property type="entry name" value="BNAA03G12380D PROTEIN"/>
    <property type="match status" value="1"/>
</dbReference>
<evidence type="ECO:0000256" key="5">
    <source>
        <dbReference type="SAM" id="Phobius"/>
    </source>
</evidence>
<keyword evidence="5" id="KW-1133">Transmembrane helix</keyword>
<evidence type="ECO:0000313" key="7">
    <source>
        <dbReference type="EMBL" id="RZC47928.1"/>
    </source>
</evidence>
<dbReference type="Proteomes" id="UP000316621">
    <property type="component" value="Chromosome 1"/>
</dbReference>
<evidence type="ECO:0000313" key="8">
    <source>
        <dbReference type="Proteomes" id="UP000316621"/>
    </source>
</evidence>
<dbReference type="PROSITE" id="PS51667">
    <property type="entry name" value="WRC"/>
    <property type="match status" value="1"/>
</dbReference>
<feature type="domain" description="WRC" evidence="6">
    <location>
        <begin position="88"/>
        <end position="140"/>
    </location>
</feature>
<keyword evidence="8" id="KW-1185">Reference proteome</keyword>
<evidence type="ECO:0000256" key="1">
    <source>
        <dbReference type="ARBA" id="ARBA00023242"/>
    </source>
</evidence>
<evidence type="ECO:0000259" key="6">
    <source>
        <dbReference type="PROSITE" id="PS51667"/>
    </source>
</evidence>
<dbReference type="InterPro" id="IPR014977">
    <property type="entry name" value="WRC_dom"/>
</dbReference>
<feature type="coiled-coil region" evidence="3">
    <location>
        <begin position="269"/>
        <end position="306"/>
    </location>
</feature>
<evidence type="ECO:0000256" key="3">
    <source>
        <dbReference type="SAM" id="Coils"/>
    </source>
</evidence>
<accession>A0A4Y7IKF4</accession>
<feature type="transmembrane region" description="Helical" evidence="5">
    <location>
        <begin position="564"/>
        <end position="582"/>
    </location>
</feature>
<protein>
    <recommendedName>
        <fullName evidence="6">WRC domain-containing protein</fullName>
    </recommendedName>
</protein>
<evidence type="ECO:0000256" key="4">
    <source>
        <dbReference type="SAM" id="MobiDB-lite"/>
    </source>
</evidence>
<keyword evidence="5" id="KW-0472">Membrane</keyword>
<dbReference type="Gramene" id="RZC47928">
    <property type="protein sequence ID" value="RZC47928"/>
    <property type="gene ID" value="C5167_040870"/>
</dbReference>